<keyword evidence="2" id="KW-1185">Reference proteome</keyword>
<dbReference type="EMBL" id="JAYKXH010000004">
    <property type="protein sequence ID" value="KAK7171985.1"/>
    <property type="molecule type" value="Genomic_DNA"/>
</dbReference>
<organism evidence="1 2">
    <name type="scientific">Phoxinus phoxinus</name>
    <name type="common">Eurasian minnow</name>
    <dbReference type="NCBI Taxonomy" id="58324"/>
    <lineage>
        <taxon>Eukaryota</taxon>
        <taxon>Metazoa</taxon>
        <taxon>Chordata</taxon>
        <taxon>Craniata</taxon>
        <taxon>Vertebrata</taxon>
        <taxon>Euteleostomi</taxon>
        <taxon>Actinopterygii</taxon>
        <taxon>Neopterygii</taxon>
        <taxon>Teleostei</taxon>
        <taxon>Ostariophysi</taxon>
        <taxon>Cypriniformes</taxon>
        <taxon>Leuciscidae</taxon>
        <taxon>Phoxininae</taxon>
        <taxon>Phoxinus</taxon>
    </lineage>
</organism>
<evidence type="ECO:0000313" key="2">
    <source>
        <dbReference type="Proteomes" id="UP001364617"/>
    </source>
</evidence>
<gene>
    <name evidence="1" type="ORF">R3I93_004320</name>
</gene>
<name>A0AAN9DE76_9TELE</name>
<sequence length="43" mass="4795">MASQQDSGFFEISIKSLLKSWSSSEYLGAPSMRDHSQGWRDGS</sequence>
<comment type="caution">
    <text evidence="1">The sequence shown here is derived from an EMBL/GenBank/DDBJ whole genome shotgun (WGS) entry which is preliminary data.</text>
</comment>
<accession>A0AAN9DE76</accession>
<protein>
    <submittedName>
        <fullName evidence="1">Uncharacterized protein</fullName>
    </submittedName>
</protein>
<evidence type="ECO:0000313" key="1">
    <source>
        <dbReference type="EMBL" id="KAK7171985.1"/>
    </source>
</evidence>
<dbReference type="Proteomes" id="UP001364617">
    <property type="component" value="Unassembled WGS sequence"/>
</dbReference>
<dbReference type="AlphaFoldDB" id="A0AAN9DE76"/>
<proteinExistence type="predicted"/>
<reference evidence="1 2" key="1">
    <citation type="submission" date="2024-02" db="EMBL/GenBank/DDBJ databases">
        <title>Chromosome-level genome assembly of the Eurasian Minnow (Phoxinus phoxinus).</title>
        <authorList>
            <person name="Oriowo T.O."/>
            <person name="Martin S."/>
            <person name="Stange M."/>
            <person name="Chrysostomakis Y."/>
            <person name="Brown T."/>
            <person name="Winkler S."/>
            <person name="Kukowka S."/>
            <person name="Myers E.W."/>
            <person name="Bohne A."/>
        </authorList>
    </citation>
    <scope>NUCLEOTIDE SEQUENCE [LARGE SCALE GENOMIC DNA]</scope>
    <source>
        <strain evidence="1">ZFMK-TIS-60720</strain>
        <tissue evidence="1">Whole Organism</tissue>
    </source>
</reference>